<organism evidence="1 2">
    <name type="scientific">Roseofilum capinflatum BLCC-M114</name>
    <dbReference type="NCBI Taxonomy" id="3022440"/>
    <lineage>
        <taxon>Bacteria</taxon>
        <taxon>Bacillati</taxon>
        <taxon>Cyanobacteriota</taxon>
        <taxon>Cyanophyceae</taxon>
        <taxon>Desertifilales</taxon>
        <taxon>Desertifilaceae</taxon>
        <taxon>Roseofilum</taxon>
        <taxon>Roseofilum capinflatum</taxon>
    </lineage>
</organism>
<gene>
    <name evidence="1" type="ORF">PMG25_06510</name>
</gene>
<evidence type="ECO:0000313" key="2">
    <source>
        <dbReference type="Proteomes" id="UP001235849"/>
    </source>
</evidence>
<accession>A0ABT7B3J8</accession>
<dbReference type="RefSeq" id="WP_283766092.1">
    <property type="nucleotide sequence ID" value="NZ_JAQOSO010000029.1"/>
</dbReference>
<reference evidence="1 2" key="1">
    <citation type="submission" date="2023-01" db="EMBL/GenBank/DDBJ databases">
        <title>Novel diversity within Roseofilum (Cyanobacteria; Desertifilaceae) from marine benthic mats with descriptions of four novel species.</title>
        <authorList>
            <person name="Wang Y."/>
            <person name="Berthold D.E."/>
            <person name="Hu J."/>
            <person name="Lefler F.W."/>
            <person name="Laughinghouse H.D. IV."/>
        </authorList>
    </citation>
    <scope>NUCLEOTIDE SEQUENCE [LARGE SCALE GENOMIC DNA]</scope>
    <source>
        <strain evidence="1 2">BLCC-M114</strain>
    </source>
</reference>
<sequence length="109" mass="12637">MERINYSDLIQEILSRHQPNHGSNSTEIQLLFDVQRHHYQVVHIGWQENHRVYGVIIHVDIKGDKIWVQRDGTEIGIANELLEAGVPHADIVLGFHAPYKREFTDFAQS</sequence>
<proteinExistence type="predicted"/>
<comment type="caution">
    <text evidence="1">The sequence shown here is derived from an EMBL/GenBank/DDBJ whole genome shotgun (WGS) entry which is preliminary data.</text>
</comment>
<dbReference type="Gene3D" id="3.30.310.110">
    <property type="entry name" value="XisI-like"/>
    <property type="match status" value="1"/>
</dbReference>
<dbReference type="Proteomes" id="UP001235849">
    <property type="component" value="Unassembled WGS sequence"/>
</dbReference>
<keyword evidence="2" id="KW-1185">Reference proteome</keyword>
<dbReference type="CDD" id="cd16382">
    <property type="entry name" value="XisI-like"/>
    <property type="match status" value="1"/>
</dbReference>
<dbReference type="Pfam" id="PF08869">
    <property type="entry name" value="XisI"/>
    <property type="match status" value="1"/>
</dbReference>
<protein>
    <submittedName>
        <fullName evidence="1">XisI protein</fullName>
    </submittedName>
</protein>
<dbReference type="EMBL" id="JAQOSO010000029">
    <property type="protein sequence ID" value="MDJ1173742.1"/>
    <property type="molecule type" value="Genomic_DNA"/>
</dbReference>
<evidence type="ECO:0000313" key="1">
    <source>
        <dbReference type="EMBL" id="MDJ1173742.1"/>
    </source>
</evidence>
<dbReference type="InterPro" id="IPR014968">
    <property type="entry name" value="XisI"/>
</dbReference>
<dbReference type="SUPFAM" id="SSF143847">
    <property type="entry name" value="XisI-like"/>
    <property type="match status" value="1"/>
</dbReference>
<dbReference type="InterPro" id="IPR035943">
    <property type="entry name" value="XisI-like_sf"/>
</dbReference>
<name>A0ABT7B3J8_9CYAN</name>